<dbReference type="InterPro" id="IPR012292">
    <property type="entry name" value="Globin/Proto"/>
</dbReference>
<proteinExistence type="inferred from homology"/>
<dbReference type="PANTHER" id="PTHR47366:SF1">
    <property type="entry name" value="TWO-ON-TWO HEMOGLOBIN-3"/>
    <property type="match status" value="1"/>
</dbReference>
<dbReference type="Pfam" id="PF01152">
    <property type="entry name" value="Bac_globin"/>
    <property type="match status" value="1"/>
</dbReference>
<dbReference type="SUPFAM" id="SSF46458">
    <property type="entry name" value="Globin-like"/>
    <property type="match status" value="1"/>
</dbReference>
<dbReference type="InterPro" id="IPR001486">
    <property type="entry name" value="Hemoglobin_trunc"/>
</dbReference>
<keyword evidence="3" id="KW-0479">Metal-binding</keyword>
<evidence type="ECO:0000313" key="6">
    <source>
        <dbReference type="EMBL" id="NYI46417.1"/>
    </source>
</evidence>
<keyword evidence="2" id="KW-0349">Heme</keyword>
<dbReference type="InterPro" id="IPR009050">
    <property type="entry name" value="Globin-like_sf"/>
</dbReference>
<dbReference type="GO" id="GO:0046872">
    <property type="term" value="F:metal ion binding"/>
    <property type="evidence" value="ECO:0007669"/>
    <property type="project" value="UniProtKB-KW"/>
</dbReference>
<accession>A0A7Y9ZJ67</accession>
<dbReference type="GO" id="GO:0019825">
    <property type="term" value="F:oxygen binding"/>
    <property type="evidence" value="ECO:0007669"/>
    <property type="project" value="InterPro"/>
</dbReference>
<dbReference type="Gene3D" id="1.10.490.10">
    <property type="entry name" value="Globins"/>
    <property type="match status" value="1"/>
</dbReference>
<keyword evidence="1" id="KW-0813">Transport</keyword>
<protein>
    <submittedName>
        <fullName evidence="6">Hemoglobin</fullName>
    </submittedName>
</protein>
<dbReference type="EMBL" id="JACBZM010000001">
    <property type="protein sequence ID" value="NYI46417.1"/>
    <property type="molecule type" value="Genomic_DNA"/>
</dbReference>
<evidence type="ECO:0000256" key="5">
    <source>
        <dbReference type="ARBA" id="ARBA00034496"/>
    </source>
</evidence>
<dbReference type="AlphaFoldDB" id="A0A7Y9ZJ67"/>
<evidence type="ECO:0000313" key="7">
    <source>
        <dbReference type="Proteomes" id="UP000562045"/>
    </source>
</evidence>
<evidence type="ECO:0000256" key="4">
    <source>
        <dbReference type="ARBA" id="ARBA00023004"/>
    </source>
</evidence>
<sequence>MDDVEQEQTFYDEIGGLETFRRIVARFYEGVAQDEVLRPMYPEADLGPAEERFLMFLVQYWGGPTTYSQQRGHPRLRMRHAPFAVDLDARDRWLTHFRAGLDSVDLTPEQDARFWEYVTHAANFMVNTAG</sequence>
<evidence type="ECO:0000256" key="3">
    <source>
        <dbReference type="ARBA" id="ARBA00022723"/>
    </source>
</evidence>
<comment type="similarity">
    <text evidence="5">Belongs to the truncated hemoglobin family. Group II subfamily.</text>
</comment>
<reference evidence="6 7" key="1">
    <citation type="submission" date="2020-07" db="EMBL/GenBank/DDBJ databases">
        <title>Sequencing the genomes of 1000 actinobacteria strains.</title>
        <authorList>
            <person name="Klenk H.-P."/>
        </authorList>
    </citation>
    <scope>NUCLEOTIDE SEQUENCE [LARGE SCALE GENOMIC DNA]</scope>
    <source>
        <strain evidence="6 7">DSM 15131</strain>
    </source>
</reference>
<dbReference type="PANTHER" id="PTHR47366">
    <property type="entry name" value="TWO-ON-TWO HEMOGLOBIN-3"/>
    <property type="match status" value="1"/>
</dbReference>
<dbReference type="GO" id="GO:0005344">
    <property type="term" value="F:oxygen carrier activity"/>
    <property type="evidence" value="ECO:0007669"/>
    <property type="project" value="InterPro"/>
</dbReference>
<dbReference type="GO" id="GO:0020037">
    <property type="term" value="F:heme binding"/>
    <property type="evidence" value="ECO:0007669"/>
    <property type="project" value="InterPro"/>
</dbReference>
<dbReference type="RefSeq" id="WP_036540851.1">
    <property type="nucleotide sequence ID" value="NZ_JACBZM010000001.1"/>
</dbReference>
<dbReference type="InterPro" id="IPR044203">
    <property type="entry name" value="GlbO/GLB3-like"/>
</dbReference>
<gene>
    <name evidence="6" type="ORF">BJ993_003497</name>
</gene>
<dbReference type="Proteomes" id="UP000562045">
    <property type="component" value="Unassembled WGS sequence"/>
</dbReference>
<keyword evidence="4" id="KW-0408">Iron</keyword>
<dbReference type="CDD" id="cd14771">
    <property type="entry name" value="TrHb2_Mt-trHbO-like_O"/>
    <property type="match status" value="1"/>
</dbReference>
<comment type="caution">
    <text evidence="6">The sequence shown here is derived from an EMBL/GenBank/DDBJ whole genome shotgun (WGS) entry which is preliminary data.</text>
</comment>
<evidence type="ECO:0000256" key="2">
    <source>
        <dbReference type="ARBA" id="ARBA00022617"/>
    </source>
</evidence>
<organism evidence="6 7">
    <name type="scientific">Nocardioides aromaticivorans</name>
    <dbReference type="NCBI Taxonomy" id="200618"/>
    <lineage>
        <taxon>Bacteria</taxon>
        <taxon>Bacillati</taxon>
        <taxon>Actinomycetota</taxon>
        <taxon>Actinomycetes</taxon>
        <taxon>Propionibacteriales</taxon>
        <taxon>Nocardioidaceae</taxon>
        <taxon>Nocardioides</taxon>
    </lineage>
</organism>
<evidence type="ECO:0000256" key="1">
    <source>
        <dbReference type="ARBA" id="ARBA00022448"/>
    </source>
</evidence>
<name>A0A7Y9ZJ67_9ACTN</name>